<dbReference type="Pfam" id="PF00581">
    <property type="entry name" value="Rhodanese"/>
    <property type="match status" value="1"/>
</dbReference>
<dbReference type="EMBL" id="LCUJ01000005">
    <property type="protein sequence ID" value="OCL98576.1"/>
    <property type="molecule type" value="Genomic_DNA"/>
</dbReference>
<evidence type="ECO:0000256" key="1">
    <source>
        <dbReference type="SAM" id="SignalP"/>
    </source>
</evidence>
<evidence type="ECO:0000313" key="5">
    <source>
        <dbReference type="Proteomes" id="UP000093281"/>
    </source>
</evidence>
<reference evidence="4 6" key="3">
    <citation type="submission" date="2019-05" db="EMBL/GenBank/DDBJ databases">
        <title>Arcobacter cibarius and Arcobacter thereius providing challenges in identification an antibiotic susceptibility and Quinolone resistance.</title>
        <authorList>
            <person name="Busch A."/>
            <person name="Hanel I."/>
            <person name="Hotzel H."/>
            <person name="Tomaso H."/>
        </authorList>
    </citation>
    <scope>NUCLEOTIDE SEQUENCE [LARGE SCALE GENOMIC DNA]</scope>
    <source>
        <strain evidence="4 6">17CS1191_2</strain>
    </source>
</reference>
<feature type="signal peptide" evidence="1">
    <location>
        <begin position="1"/>
        <end position="17"/>
    </location>
</feature>
<sequence length="221" mass="25333">MFKFFIGILFASATLFANDLQTTGVEVTLENGKKVTIKRENKPKECENIAFDPREVFGGEHQASNNVNEKCKRAYVTYFGKIAPMKAAPNIETYGELEVLEFILKAKRDKNLLLIDSRTENWFYHETIPSAVNVPYVYTKKSQYPDEFKEALEIFGVIEKNGKYDFSNAKTLLMFCNATWCGQSPEAMKELMAIGYPQEKMKWYRGGMQSWLSLGLTTIRP</sequence>
<dbReference type="OrthoDB" id="9784513at2"/>
<gene>
    <name evidence="3" type="ORF">AAX29_01489</name>
    <name evidence="4" type="ORF">FE246_08100</name>
</gene>
<evidence type="ECO:0000313" key="6">
    <source>
        <dbReference type="Proteomes" id="UP000308001"/>
    </source>
</evidence>
<dbReference type="Proteomes" id="UP000308001">
    <property type="component" value="Unassembled WGS sequence"/>
</dbReference>
<reference evidence="5" key="1">
    <citation type="submission" date="2015-05" db="EMBL/GenBank/DDBJ databases">
        <authorList>
            <person name="Rovetto F."/>
            <person name="Cocolin L."/>
            <person name="Illeghems K."/>
            <person name="Van Nieuwerburgh F."/>
            <person name="Houf K."/>
        </authorList>
    </citation>
    <scope>NUCLEOTIDE SEQUENCE [LARGE SCALE GENOMIC DNA]</scope>
    <source>
        <strain evidence="5">DU22</strain>
    </source>
</reference>
<keyword evidence="1" id="KW-0732">Signal</keyword>
<evidence type="ECO:0000313" key="4">
    <source>
        <dbReference type="EMBL" id="TLS71564.1"/>
    </source>
</evidence>
<dbReference type="AlphaFoldDB" id="A0A1C0B5Y8"/>
<dbReference type="InterPro" id="IPR036873">
    <property type="entry name" value="Rhodanese-like_dom_sf"/>
</dbReference>
<comment type="caution">
    <text evidence="3">The sequence shown here is derived from an EMBL/GenBank/DDBJ whole genome shotgun (WGS) entry which is preliminary data.</text>
</comment>
<dbReference type="PROSITE" id="PS50206">
    <property type="entry name" value="RHODANESE_3"/>
    <property type="match status" value="1"/>
</dbReference>
<dbReference type="SMART" id="SM00450">
    <property type="entry name" value="RHOD"/>
    <property type="match status" value="1"/>
</dbReference>
<organism evidence="3 5">
    <name type="scientific">Aliarcobacter thereius</name>
    <dbReference type="NCBI Taxonomy" id="544718"/>
    <lineage>
        <taxon>Bacteria</taxon>
        <taxon>Pseudomonadati</taxon>
        <taxon>Campylobacterota</taxon>
        <taxon>Epsilonproteobacteria</taxon>
        <taxon>Campylobacterales</taxon>
        <taxon>Arcobacteraceae</taxon>
        <taxon>Aliarcobacter</taxon>
    </lineage>
</organism>
<dbReference type="InterPro" id="IPR001763">
    <property type="entry name" value="Rhodanese-like_dom"/>
</dbReference>
<feature type="chain" id="PRO_5038294520" evidence="1">
    <location>
        <begin position="18"/>
        <end position="221"/>
    </location>
</feature>
<reference evidence="3" key="2">
    <citation type="submission" date="2015-05" db="EMBL/GenBank/DDBJ databases">
        <authorList>
            <person name="Wang D.B."/>
            <person name="Wang M."/>
        </authorList>
    </citation>
    <scope>NUCLEOTIDE SEQUENCE [LARGE SCALE GENOMIC DNA]</scope>
    <source>
        <strain evidence="3">DU22</strain>
    </source>
</reference>
<dbReference type="PATRIC" id="fig|544718.43.peg.1903"/>
<accession>A0A1C0B5Y8</accession>
<dbReference type="STRING" id="544718.AAX25_01939"/>
<dbReference type="Gene3D" id="3.40.250.10">
    <property type="entry name" value="Rhodanese-like domain"/>
    <property type="match status" value="1"/>
</dbReference>
<name>A0A1C0B5Y8_9BACT</name>
<dbReference type="RefSeq" id="WP_066184956.1">
    <property type="nucleotide sequence ID" value="NZ_LCUJ01000005.1"/>
</dbReference>
<evidence type="ECO:0000313" key="3">
    <source>
        <dbReference type="EMBL" id="OCL98576.1"/>
    </source>
</evidence>
<proteinExistence type="predicted"/>
<evidence type="ECO:0000259" key="2">
    <source>
        <dbReference type="PROSITE" id="PS50206"/>
    </source>
</evidence>
<protein>
    <submittedName>
        <fullName evidence="3">Rhodanese-like domain protein</fullName>
    </submittedName>
    <submittedName>
        <fullName evidence="4">Rhodanese-like domain-containing protein</fullName>
    </submittedName>
</protein>
<feature type="domain" description="Rhodanese" evidence="2">
    <location>
        <begin position="108"/>
        <end position="220"/>
    </location>
</feature>
<dbReference type="EMBL" id="VBUF01000004">
    <property type="protein sequence ID" value="TLS71564.1"/>
    <property type="molecule type" value="Genomic_DNA"/>
</dbReference>
<dbReference type="Proteomes" id="UP000093281">
    <property type="component" value="Unassembled WGS sequence"/>
</dbReference>
<dbReference type="CDD" id="cd00158">
    <property type="entry name" value="RHOD"/>
    <property type="match status" value="1"/>
</dbReference>
<dbReference type="SUPFAM" id="SSF52821">
    <property type="entry name" value="Rhodanese/Cell cycle control phosphatase"/>
    <property type="match status" value="1"/>
</dbReference>